<dbReference type="HOGENOM" id="CLU_021521_0_0_3"/>
<evidence type="ECO:0000313" key="9">
    <source>
        <dbReference type="Proteomes" id="UP000003835"/>
    </source>
</evidence>
<dbReference type="InterPro" id="IPR005565">
    <property type="entry name" value="Hemolysn_activator_HlyB_C"/>
</dbReference>
<proteinExistence type="predicted"/>
<gene>
    <name evidence="8" type="ORF">MC7420_2992</name>
</gene>
<dbReference type="GO" id="GO:0008320">
    <property type="term" value="F:protein transmembrane transporter activity"/>
    <property type="evidence" value="ECO:0007669"/>
    <property type="project" value="TreeGrafter"/>
</dbReference>
<keyword evidence="3" id="KW-0998">Cell outer membrane</keyword>
<evidence type="ECO:0000256" key="4">
    <source>
        <dbReference type="SAM" id="MobiDB-lite"/>
    </source>
</evidence>
<evidence type="ECO:0000256" key="3">
    <source>
        <dbReference type="ARBA" id="ARBA00023237"/>
    </source>
</evidence>
<dbReference type="eggNOG" id="COG2831">
    <property type="taxonomic scope" value="Bacteria"/>
</dbReference>
<keyword evidence="5" id="KW-0732">Signal</keyword>
<feature type="region of interest" description="Disordered" evidence="4">
    <location>
        <begin position="27"/>
        <end position="68"/>
    </location>
</feature>
<dbReference type="Proteomes" id="UP000003835">
    <property type="component" value="Unassembled WGS sequence"/>
</dbReference>
<dbReference type="GO" id="GO:0046819">
    <property type="term" value="P:protein secretion by the type V secretion system"/>
    <property type="evidence" value="ECO:0007669"/>
    <property type="project" value="TreeGrafter"/>
</dbReference>
<dbReference type="PANTHER" id="PTHR34597:SF3">
    <property type="entry name" value="OUTER MEMBRANE TRANSPORTER CDIB"/>
    <property type="match status" value="1"/>
</dbReference>
<keyword evidence="2" id="KW-0812">Transmembrane</keyword>
<dbReference type="OrthoDB" id="596066at2"/>
<organism evidence="8 9">
    <name type="scientific">Coleofasciculus chthonoplastes PCC 7420</name>
    <dbReference type="NCBI Taxonomy" id="118168"/>
    <lineage>
        <taxon>Bacteria</taxon>
        <taxon>Bacillati</taxon>
        <taxon>Cyanobacteriota</taxon>
        <taxon>Cyanophyceae</taxon>
        <taxon>Coleofasciculales</taxon>
        <taxon>Coleofasciculaceae</taxon>
        <taxon>Coleofasciculus</taxon>
    </lineage>
</organism>
<name>B4VJZ0_9CYAN</name>
<dbReference type="AlphaFoldDB" id="B4VJZ0"/>
<dbReference type="InterPro" id="IPR013686">
    <property type="entry name" value="Polypept-transport_assoc_ShlB"/>
</dbReference>
<feature type="signal peptide" evidence="5">
    <location>
        <begin position="1"/>
        <end position="22"/>
    </location>
</feature>
<protein>
    <submittedName>
        <fullName evidence="8">Outer membrane protein, OMP85 family, putative</fullName>
    </submittedName>
</protein>
<dbReference type="EMBL" id="DS989843">
    <property type="protein sequence ID" value="EDX77668.1"/>
    <property type="molecule type" value="Genomic_DNA"/>
</dbReference>
<evidence type="ECO:0000256" key="2">
    <source>
        <dbReference type="ARBA" id="ARBA00022692"/>
    </source>
</evidence>
<evidence type="ECO:0000259" key="6">
    <source>
        <dbReference type="Pfam" id="PF03865"/>
    </source>
</evidence>
<evidence type="ECO:0000259" key="7">
    <source>
        <dbReference type="Pfam" id="PF08479"/>
    </source>
</evidence>
<keyword evidence="9" id="KW-1185">Reference proteome</keyword>
<feature type="chain" id="PRO_5002827583" evidence="5">
    <location>
        <begin position="23"/>
        <end position="571"/>
    </location>
</feature>
<dbReference type="Gene3D" id="3.10.20.310">
    <property type="entry name" value="membrane protein fhac"/>
    <property type="match status" value="1"/>
</dbReference>
<evidence type="ECO:0000256" key="5">
    <source>
        <dbReference type="SAM" id="SignalP"/>
    </source>
</evidence>
<feature type="compositionally biased region" description="Pro residues" evidence="4">
    <location>
        <begin position="51"/>
        <end position="68"/>
    </location>
</feature>
<dbReference type="InterPro" id="IPR051544">
    <property type="entry name" value="TPS_OM_transporter"/>
</dbReference>
<feature type="domain" description="Haemolysin activator HlyB C-terminal" evidence="6">
    <location>
        <begin position="219"/>
        <end position="529"/>
    </location>
</feature>
<dbReference type="PANTHER" id="PTHR34597">
    <property type="entry name" value="SLR1661 PROTEIN"/>
    <property type="match status" value="1"/>
</dbReference>
<accession>B4VJZ0</accession>
<evidence type="ECO:0000256" key="1">
    <source>
        <dbReference type="ARBA" id="ARBA00022452"/>
    </source>
</evidence>
<feature type="domain" description="Polypeptide-transport-associated ShlB-type" evidence="7">
    <location>
        <begin position="83"/>
        <end position="157"/>
    </location>
</feature>
<reference evidence="8 9" key="1">
    <citation type="submission" date="2008-07" db="EMBL/GenBank/DDBJ databases">
        <authorList>
            <person name="Tandeau de Marsac N."/>
            <person name="Ferriera S."/>
            <person name="Johnson J."/>
            <person name="Kravitz S."/>
            <person name="Beeson K."/>
            <person name="Sutton G."/>
            <person name="Rogers Y.-H."/>
            <person name="Friedman R."/>
            <person name="Frazier M."/>
            <person name="Venter J.C."/>
        </authorList>
    </citation>
    <scope>NUCLEOTIDE SEQUENCE [LARGE SCALE GENOMIC DNA]</scope>
    <source>
        <strain evidence="8 9">PCC 7420</strain>
    </source>
</reference>
<keyword evidence="1" id="KW-1134">Transmembrane beta strand</keyword>
<dbReference type="Pfam" id="PF08479">
    <property type="entry name" value="POTRA_2"/>
    <property type="match status" value="1"/>
</dbReference>
<dbReference type="GO" id="GO:0098046">
    <property type="term" value="C:type V protein secretion system complex"/>
    <property type="evidence" value="ECO:0007669"/>
    <property type="project" value="TreeGrafter"/>
</dbReference>
<sequence>MFKCFIWALNLVYLSWSCTTLAQDLPSMSQTTPEIPPGILEPTRPNLPSLPTTPPETPPPLPPLTPTPGTPLTPVPDVEVNVTVERVEVLGSTVFSSEQLQDAVASFIGQNASFEELLAIRTAITELYTDNGYTTSGAFLPSQDITDGVVSIQVVEGSLERIDIQGLERLRDDYVRSRIQLATQTPVNIRRLEEALQLLQLDPVLDQIQAELSAGTMAGTSVLTLEIEEAKPWMSSVTIENRDSPSVGSLGGTVRVENRNLLGLGDRISADYGITEGVDQYSLSYEIPLNPRDGALSLSYNRSDSDIVEDPFSVLDINSNSETFSVEFRQPIVHTPTSDFALSLSLDLRQSQTFVLDDIPFSFSLGPEDGESKVTVVRFSQDWLNRSTDRVLAARSQFSFGLDAFDATINDTGTDGQFMSWVGQFQWVQALGADSIIIARAGAQLSNDSLLPLEQFSIGGIDTVRGYRQNQRVADNGIIGSVEVRLPIISQPEGIGTVQIAPFFDIGTVWNNGDEVTNPNTLASLGLGLLWQRDPSWSAQLYWGIPLNNVEDEGGSLQDNGITFSILFQPF</sequence>
<dbReference type="RefSeq" id="WP_006098929.1">
    <property type="nucleotide sequence ID" value="NZ_DS989843.1"/>
</dbReference>
<evidence type="ECO:0000313" key="8">
    <source>
        <dbReference type="EMBL" id="EDX77668.1"/>
    </source>
</evidence>
<dbReference type="Gene3D" id="2.40.160.50">
    <property type="entry name" value="membrane protein fhac: a member of the omp85/tpsb transporter family"/>
    <property type="match status" value="1"/>
</dbReference>
<dbReference type="Pfam" id="PF03865">
    <property type="entry name" value="ShlB"/>
    <property type="match status" value="1"/>
</dbReference>
<dbReference type="STRING" id="118168.MC7420_2992"/>
<keyword evidence="1" id="KW-0472">Membrane</keyword>